<dbReference type="OrthoDB" id="2506944at2759"/>
<feature type="compositionally biased region" description="Polar residues" evidence="1">
    <location>
        <begin position="26"/>
        <end position="35"/>
    </location>
</feature>
<dbReference type="KEGG" id="mrr:Moror_15001"/>
<dbReference type="HOGENOM" id="CLU_036636_1_1_1"/>
<dbReference type="EMBL" id="AWSO01001650">
    <property type="protein sequence ID" value="ESK83154.1"/>
    <property type="molecule type" value="Genomic_DNA"/>
</dbReference>
<keyword evidence="3" id="KW-1185">Reference proteome</keyword>
<feature type="region of interest" description="Disordered" evidence="1">
    <location>
        <begin position="1"/>
        <end position="160"/>
    </location>
</feature>
<sequence length="290" mass="31919">MPPPADPREIRRTDGNGYPRPDINDTRSPVSQLTSEPLVDEVQFPAAAHSTPEPDNTLVYPDPTPDPDVKPKIESIDPAGSLRPGPSTTIDPQSLQTPEASVPLEGRTHPRSWRGGRPWGIRGWGRGRGTGELNPRKRRRPTEAQLEKSDSGPDPDDKACRPTCVADASKLNLDIHLATVLSNKGLAILCTEGLIRVQMLCRMIAVMTMSPTKISEESAEALVDEYNRDAQLLFVGADPQKVRLLSVEEQEAIGWQLTFDVPATLVMRTVDEMPDTSYDYDDKLYSNGES</sequence>
<evidence type="ECO:0008006" key="4">
    <source>
        <dbReference type="Google" id="ProtNLM"/>
    </source>
</evidence>
<evidence type="ECO:0000256" key="1">
    <source>
        <dbReference type="SAM" id="MobiDB-lite"/>
    </source>
</evidence>
<organism evidence="2 3">
    <name type="scientific">Moniliophthora roreri (strain MCA 2997)</name>
    <name type="common">Cocoa frosty pod rot fungus</name>
    <name type="synonym">Crinipellis roreri</name>
    <dbReference type="NCBI Taxonomy" id="1381753"/>
    <lineage>
        <taxon>Eukaryota</taxon>
        <taxon>Fungi</taxon>
        <taxon>Dikarya</taxon>
        <taxon>Basidiomycota</taxon>
        <taxon>Agaricomycotina</taxon>
        <taxon>Agaricomycetes</taxon>
        <taxon>Agaricomycetidae</taxon>
        <taxon>Agaricales</taxon>
        <taxon>Marasmiineae</taxon>
        <taxon>Marasmiaceae</taxon>
        <taxon>Moniliophthora</taxon>
    </lineage>
</organism>
<feature type="compositionally biased region" description="Polar residues" evidence="1">
    <location>
        <begin position="86"/>
        <end position="99"/>
    </location>
</feature>
<dbReference type="Proteomes" id="UP000017559">
    <property type="component" value="Unassembled WGS sequence"/>
</dbReference>
<accession>V2XUU6</accession>
<name>V2XUU6_MONRO</name>
<evidence type="ECO:0000313" key="3">
    <source>
        <dbReference type="Proteomes" id="UP000017559"/>
    </source>
</evidence>
<gene>
    <name evidence="2" type="ORF">Moror_15001</name>
</gene>
<comment type="caution">
    <text evidence="2">The sequence shown here is derived from an EMBL/GenBank/DDBJ whole genome shotgun (WGS) entry which is preliminary data.</text>
</comment>
<reference evidence="2 3" key="1">
    <citation type="journal article" date="2014" name="BMC Genomics">
        <title>Genome and secretome analysis of the hemibiotrophic fungal pathogen, Moniliophthora roreri, which causes frosty pod rot disease of cacao: mechanisms of the biotrophic and necrotrophic phases.</title>
        <authorList>
            <person name="Meinhardt L.W."/>
            <person name="Costa G.G.L."/>
            <person name="Thomazella D.P.T."/>
            <person name="Teixeira P.J.P.L."/>
            <person name="Carazzolle M.F."/>
            <person name="Schuster S.C."/>
            <person name="Carlson J.E."/>
            <person name="Guiltinan M.J."/>
            <person name="Mieczkowski P."/>
            <person name="Farmer A."/>
            <person name="Ramaraj T."/>
            <person name="Crozier J."/>
            <person name="Davis R.E."/>
            <person name="Shao J."/>
            <person name="Melnick R.L."/>
            <person name="Pereira G.A.G."/>
            <person name="Bailey B.A."/>
        </authorList>
    </citation>
    <scope>NUCLEOTIDE SEQUENCE [LARGE SCALE GENOMIC DNA]</scope>
    <source>
        <strain evidence="2 3">MCA 2997</strain>
    </source>
</reference>
<feature type="compositionally biased region" description="Basic and acidic residues" evidence="1">
    <location>
        <begin position="141"/>
        <end position="160"/>
    </location>
</feature>
<feature type="compositionally biased region" description="Basic and acidic residues" evidence="1">
    <location>
        <begin position="1"/>
        <end position="14"/>
    </location>
</feature>
<dbReference type="AlphaFoldDB" id="V2XUU6"/>
<evidence type="ECO:0000313" key="2">
    <source>
        <dbReference type="EMBL" id="ESK83154.1"/>
    </source>
</evidence>
<protein>
    <recommendedName>
        <fullName evidence="4">Reverse transcriptase-rnase h-integrase</fullName>
    </recommendedName>
</protein>
<proteinExistence type="predicted"/>